<accession>A0A225MWS4</accession>
<protein>
    <submittedName>
        <fullName evidence="3">Uncharacterized protein</fullName>
    </submittedName>
</protein>
<evidence type="ECO:0000313" key="3">
    <source>
        <dbReference type="EMBL" id="OWT65584.1"/>
    </source>
</evidence>
<comment type="caution">
    <text evidence="3">The sequence shown here is derived from an EMBL/GenBank/DDBJ whole genome shotgun (WGS) entry which is preliminary data.</text>
</comment>
<feature type="signal peptide" evidence="2">
    <location>
        <begin position="1"/>
        <end position="24"/>
    </location>
</feature>
<keyword evidence="2" id="KW-0732">Signal</keyword>
<evidence type="ECO:0000256" key="2">
    <source>
        <dbReference type="SAM" id="SignalP"/>
    </source>
</evidence>
<proteinExistence type="predicted"/>
<sequence>MNTRTVLIASFAALAMSAGVPSVAATPSQGQSNGAGMMQQSQGSGQGRSMTRSGELENMMGGGMMGMHGGGMGHDHGMRGGGMMGMMDGGMMGMMSGCPMMMGAGLDRKTAMRMHGEMMRAIGDILVKYADKMEPAAKQ</sequence>
<gene>
    <name evidence="3" type="ORF">CEY11_02235</name>
</gene>
<evidence type="ECO:0000313" key="4">
    <source>
        <dbReference type="Proteomes" id="UP000214603"/>
    </source>
</evidence>
<dbReference type="RefSeq" id="WP_088601734.1">
    <property type="nucleotide sequence ID" value="NZ_NJIH01000002.1"/>
</dbReference>
<organism evidence="3 4">
    <name type="scientific">Candidimonas nitroreducens</name>
    <dbReference type="NCBI Taxonomy" id="683354"/>
    <lineage>
        <taxon>Bacteria</taxon>
        <taxon>Pseudomonadati</taxon>
        <taxon>Pseudomonadota</taxon>
        <taxon>Betaproteobacteria</taxon>
        <taxon>Burkholderiales</taxon>
        <taxon>Alcaligenaceae</taxon>
        <taxon>Candidimonas</taxon>
    </lineage>
</organism>
<reference evidence="4" key="1">
    <citation type="submission" date="2017-06" db="EMBL/GenBank/DDBJ databases">
        <title>Herbaspirillum phytohormonus sp. nov., isolated from the root nodule of Robinia pseudoacacia in lead-zinc mine.</title>
        <authorList>
            <person name="Fan M."/>
            <person name="Lin Y."/>
        </authorList>
    </citation>
    <scope>NUCLEOTIDE SEQUENCE [LARGE SCALE GENOMIC DNA]</scope>
    <source>
        <strain evidence="4">SC-089</strain>
    </source>
</reference>
<dbReference type="EMBL" id="NJIH01000002">
    <property type="protein sequence ID" value="OWT65584.1"/>
    <property type="molecule type" value="Genomic_DNA"/>
</dbReference>
<evidence type="ECO:0000256" key="1">
    <source>
        <dbReference type="SAM" id="MobiDB-lite"/>
    </source>
</evidence>
<feature type="region of interest" description="Disordered" evidence="1">
    <location>
        <begin position="23"/>
        <end position="54"/>
    </location>
</feature>
<dbReference type="Proteomes" id="UP000214603">
    <property type="component" value="Unassembled WGS sequence"/>
</dbReference>
<feature type="chain" id="PRO_5011990954" evidence="2">
    <location>
        <begin position="25"/>
        <end position="139"/>
    </location>
</feature>
<keyword evidence="4" id="KW-1185">Reference proteome</keyword>
<dbReference type="AlphaFoldDB" id="A0A225MWS4"/>
<name>A0A225MWS4_9BURK</name>
<feature type="compositionally biased region" description="Low complexity" evidence="1">
    <location>
        <begin position="28"/>
        <end position="53"/>
    </location>
</feature>
<dbReference type="OrthoDB" id="8641977at2"/>